<gene>
    <name evidence="4" type="ORF">FKW44_009483</name>
</gene>
<dbReference type="InterPro" id="IPR036028">
    <property type="entry name" value="SH3-like_dom_sf"/>
</dbReference>
<evidence type="ECO:0000313" key="4">
    <source>
        <dbReference type="EMBL" id="QQP48985.1"/>
    </source>
</evidence>
<reference evidence="5" key="1">
    <citation type="submission" date="2021-01" db="EMBL/GenBank/DDBJ databases">
        <title>Caligus Genome Assembly.</title>
        <authorList>
            <person name="Gallardo-Escarate C."/>
        </authorList>
    </citation>
    <scope>NUCLEOTIDE SEQUENCE [LARGE SCALE GENOMIC DNA]</scope>
</reference>
<dbReference type="AlphaFoldDB" id="A0A7T8K8W5"/>
<protein>
    <recommendedName>
        <fullName evidence="3">SH3 domain-containing protein</fullName>
    </recommendedName>
</protein>
<dbReference type="Gene3D" id="2.30.30.40">
    <property type="entry name" value="SH3 Domains"/>
    <property type="match status" value="1"/>
</dbReference>
<sequence length="73" mass="8351">MCSALYSYDGDDATENIIPMGEGERFQVLEEDFDHSGWTRVKRLSLKFFNDSGEGYVPTSFLKVYYPPNESSI</sequence>
<dbReference type="InterPro" id="IPR001452">
    <property type="entry name" value="SH3_domain"/>
</dbReference>
<dbReference type="EMBL" id="CP045895">
    <property type="protein sequence ID" value="QQP48985.1"/>
    <property type="molecule type" value="Genomic_DNA"/>
</dbReference>
<dbReference type="Proteomes" id="UP000595437">
    <property type="component" value="Chromosome 6"/>
</dbReference>
<accession>A0A7T8K8W5</accession>
<evidence type="ECO:0000313" key="5">
    <source>
        <dbReference type="Proteomes" id="UP000595437"/>
    </source>
</evidence>
<dbReference type="OrthoDB" id="8783038at2759"/>
<keyword evidence="5" id="KW-1185">Reference proteome</keyword>
<evidence type="ECO:0000256" key="2">
    <source>
        <dbReference type="PROSITE-ProRule" id="PRU00192"/>
    </source>
</evidence>
<dbReference type="SUPFAM" id="SSF50044">
    <property type="entry name" value="SH3-domain"/>
    <property type="match status" value="1"/>
</dbReference>
<name>A0A7T8K8W5_CALRO</name>
<evidence type="ECO:0000256" key="1">
    <source>
        <dbReference type="ARBA" id="ARBA00022443"/>
    </source>
</evidence>
<organism evidence="4 5">
    <name type="scientific">Caligus rogercresseyi</name>
    <name type="common">Sea louse</name>
    <dbReference type="NCBI Taxonomy" id="217165"/>
    <lineage>
        <taxon>Eukaryota</taxon>
        <taxon>Metazoa</taxon>
        <taxon>Ecdysozoa</taxon>
        <taxon>Arthropoda</taxon>
        <taxon>Crustacea</taxon>
        <taxon>Multicrustacea</taxon>
        <taxon>Hexanauplia</taxon>
        <taxon>Copepoda</taxon>
        <taxon>Siphonostomatoida</taxon>
        <taxon>Caligidae</taxon>
        <taxon>Caligus</taxon>
    </lineage>
</organism>
<dbReference type="PROSITE" id="PS50002">
    <property type="entry name" value="SH3"/>
    <property type="match status" value="1"/>
</dbReference>
<keyword evidence="1 2" id="KW-0728">SH3 domain</keyword>
<feature type="domain" description="SH3" evidence="3">
    <location>
        <begin position="1"/>
        <end position="67"/>
    </location>
</feature>
<evidence type="ECO:0000259" key="3">
    <source>
        <dbReference type="PROSITE" id="PS50002"/>
    </source>
</evidence>
<proteinExistence type="predicted"/>